<keyword evidence="6" id="KW-0411">Iron-sulfur</keyword>
<sequence>MSTILFREIVFGPVHSRRLGVSLGINLLPLDGKLCSFDCIYCECGYNAQGHGNGKLPTREEVRHALHDRLQKMHADGNPLDVITFAGNGEPTLHPDFEHIIDDTIALRDELYPTAHISVLSNATRIENESVYRALCRVDNNILKLDTMNPLTMQRLNVPAGNCDPERVVHNLQHFEGRLIVQTLFTRGIHNGERVDNTTEAEIAPWLDALRRIAPHQVMIYTIDRETPEHALERIPLDELEQIAARVRQLGFDVSVAG</sequence>
<dbReference type="GO" id="GO:0046872">
    <property type="term" value="F:metal ion binding"/>
    <property type="evidence" value="ECO:0007669"/>
    <property type="project" value="UniProtKB-KW"/>
</dbReference>
<dbReference type="Gene3D" id="3.20.20.70">
    <property type="entry name" value="Aldolase class I"/>
    <property type="match status" value="1"/>
</dbReference>
<keyword evidence="4" id="KW-0479">Metal-binding</keyword>
<dbReference type="PANTHER" id="PTHR43787">
    <property type="entry name" value="FEMO COFACTOR BIOSYNTHESIS PROTEIN NIFB-RELATED"/>
    <property type="match status" value="1"/>
</dbReference>
<dbReference type="Proteomes" id="UP000824246">
    <property type="component" value="Unassembled WGS sequence"/>
</dbReference>
<evidence type="ECO:0000256" key="1">
    <source>
        <dbReference type="ARBA" id="ARBA00001966"/>
    </source>
</evidence>
<dbReference type="PANTHER" id="PTHR43787:SF11">
    <property type="entry name" value="UPF0026 PROTEIN SLR1464"/>
    <property type="match status" value="1"/>
</dbReference>
<organism evidence="8 9">
    <name type="scientific">Candidatus Barnesiella excrementipullorum</name>
    <dbReference type="NCBI Taxonomy" id="2838479"/>
    <lineage>
        <taxon>Bacteria</taxon>
        <taxon>Pseudomonadati</taxon>
        <taxon>Bacteroidota</taxon>
        <taxon>Bacteroidia</taxon>
        <taxon>Bacteroidales</taxon>
        <taxon>Barnesiellaceae</taxon>
        <taxon>Barnesiella</taxon>
    </lineage>
</organism>
<dbReference type="SFLD" id="SFLDG01083">
    <property type="entry name" value="Uncharacterised_Radical_SAM_Su"/>
    <property type="match status" value="1"/>
</dbReference>
<dbReference type="InterPro" id="IPR040084">
    <property type="entry name" value="GTPase_Obg"/>
</dbReference>
<dbReference type="Pfam" id="PF04055">
    <property type="entry name" value="Radical_SAM"/>
    <property type="match status" value="1"/>
</dbReference>
<evidence type="ECO:0000313" key="9">
    <source>
        <dbReference type="Proteomes" id="UP000824246"/>
    </source>
</evidence>
<evidence type="ECO:0000259" key="7">
    <source>
        <dbReference type="Pfam" id="PF04055"/>
    </source>
</evidence>
<comment type="caution">
    <text evidence="8">The sequence shown here is derived from an EMBL/GenBank/DDBJ whole genome shotgun (WGS) entry which is preliminary data.</text>
</comment>
<evidence type="ECO:0000256" key="2">
    <source>
        <dbReference type="ARBA" id="ARBA00022485"/>
    </source>
</evidence>
<dbReference type="InterPro" id="IPR058240">
    <property type="entry name" value="rSAM_sf"/>
</dbReference>
<dbReference type="EMBL" id="DXFB01000001">
    <property type="protein sequence ID" value="HIX44595.1"/>
    <property type="molecule type" value="Genomic_DNA"/>
</dbReference>
<dbReference type="AlphaFoldDB" id="A0A9D1VQA0"/>
<keyword evidence="2" id="KW-0004">4Fe-4S</keyword>
<dbReference type="CDD" id="cd01335">
    <property type="entry name" value="Radical_SAM"/>
    <property type="match status" value="1"/>
</dbReference>
<comment type="cofactor">
    <cofactor evidence="1">
        <name>[4Fe-4S] cluster</name>
        <dbReference type="ChEBI" id="CHEBI:49883"/>
    </cofactor>
</comment>
<dbReference type="SUPFAM" id="SSF102114">
    <property type="entry name" value="Radical SAM enzymes"/>
    <property type="match status" value="1"/>
</dbReference>
<protein>
    <submittedName>
        <fullName evidence="8">Radical SAM protein</fullName>
    </submittedName>
</protein>
<dbReference type="InterPro" id="IPR013785">
    <property type="entry name" value="Aldolase_TIM"/>
</dbReference>
<dbReference type="InterPro" id="IPR007197">
    <property type="entry name" value="rSAM"/>
</dbReference>
<dbReference type="GO" id="GO:0051539">
    <property type="term" value="F:4 iron, 4 sulfur cluster binding"/>
    <property type="evidence" value="ECO:0007669"/>
    <property type="project" value="UniProtKB-KW"/>
</dbReference>
<reference evidence="8" key="2">
    <citation type="submission" date="2021-04" db="EMBL/GenBank/DDBJ databases">
        <authorList>
            <person name="Gilroy R."/>
        </authorList>
    </citation>
    <scope>NUCLEOTIDE SEQUENCE</scope>
    <source>
        <strain evidence="8">ChiHjej12B11-16260</strain>
    </source>
</reference>
<evidence type="ECO:0000256" key="3">
    <source>
        <dbReference type="ARBA" id="ARBA00022691"/>
    </source>
</evidence>
<reference evidence="8" key="1">
    <citation type="journal article" date="2021" name="PeerJ">
        <title>Extensive microbial diversity within the chicken gut microbiome revealed by metagenomics and culture.</title>
        <authorList>
            <person name="Gilroy R."/>
            <person name="Ravi A."/>
            <person name="Getino M."/>
            <person name="Pursley I."/>
            <person name="Horton D.L."/>
            <person name="Alikhan N.F."/>
            <person name="Baker D."/>
            <person name="Gharbi K."/>
            <person name="Hall N."/>
            <person name="Watson M."/>
            <person name="Adriaenssens E.M."/>
            <person name="Foster-Nyarko E."/>
            <person name="Jarju S."/>
            <person name="Secka A."/>
            <person name="Antonio M."/>
            <person name="Oren A."/>
            <person name="Chaudhuri R.R."/>
            <person name="La Ragione R."/>
            <person name="Hildebrand F."/>
            <person name="Pallen M.J."/>
        </authorList>
    </citation>
    <scope>NUCLEOTIDE SEQUENCE</scope>
    <source>
        <strain evidence="8">ChiHjej12B11-16260</strain>
    </source>
</reference>
<keyword evidence="5" id="KW-0408">Iron</keyword>
<gene>
    <name evidence="8" type="ORF">H9982_00060</name>
</gene>
<evidence type="ECO:0000313" key="8">
    <source>
        <dbReference type="EMBL" id="HIX44595.1"/>
    </source>
</evidence>
<evidence type="ECO:0000256" key="5">
    <source>
        <dbReference type="ARBA" id="ARBA00023004"/>
    </source>
</evidence>
<keyword evidence="3" id="KW-0949">S-adenosyl-L-methionine</keyword>
<proteinExistence type="predicted"/>
<accession>A0A9D1VQA0</accession>
<dbReference type="GO" id="GO:0003824">
    <property type="term" value="F:catalytic activity"/>
    <property type="evidence" value="ECO:0007669"/>
    <property type="project" value="InterPro"/>
</dbReference>
<feature type="domain" description="Radical SAM core" evidence="7">
    <location>
        <begin position="34"/>
        <end position="175"/>
    </location>
</feature>
<evidence type="ECO:0000256" key="6">
    <source>
        <dbReference type="ARBA" id="ARBA00023014"/>
    </source>
</evidence>
<dbReference type="SFLD" id="SFLDS00029">
    <property type="entry name" value="Radical_SAM"/>
    <property type="match status" value="1"/>
</dbReference>
<evidence type="ECO:0000256" key="4">
    <source>
        <dbReference type="ARBA" id="ARBA00022723"/>
    </source>
</evidence>
<name>A0A9D1VQA0_9BACT</name>